<organism evidence="1 2">
    <name type="scientific">Campylobacter rectus RM3267</name>
    <dbReference type="NCBI Taxonomy" id="553218"/>
    <lineage>
        <taxon>Bacteria</taxon>
        <taxon>Pseudomonadati</taxon>
        <taxon>Campylobacterota</taxon>
        <taxon>Epsilonproteobacteria</taxon>
        <taxon>Campylobacterales</taxon>
        <taxon>Campylobacteraceae</taxon>
        <taxon>Campylobacter</taxon>
    </lineage>
</organism>
<dbReference type="EMBL" id="ACFU01000045">
    <property type="protein sequence ID" value="EEF12639.1"/>
    <property type="molecule type" value="Genomic_DNA"/>
</dbReference>
<gene>
    <name evidence="1" type="ORF">CAMRE0001_2991</name>
</gene>
<evidence type="ECO:0000313" key="1">
    <source>
        <dbReference type="EMBL" id="EEF12639.1"/>
    </source>
</evidence>
<dbReference type="AlphaFoldDB" id="B9D5U6"/>
<comment type="caution">
    <text evidence="1">The sequence shown here is derived from an EMBL/GenBank/DDBJ whole genome shotgun (WGS) entry which is preliminary data.</text>
</comment>
<dbReference type="Proteomes" id="UP000003082">
    <property type="component" value="Unassembled WGS sequence"/>
</dbReference>
<protein>
    <submittedName>
        <fullName evidence="1">Uncharacterized protein</fullName>
    </submittedName>
</protein>
<keyword evidence="2" id="KW-1185">Reference proteome</keyword>
<reference evidence="1 2" key="1">
    <citation type="submission" date="2008-08" db="EMBL/GenBank/DDBJ databases">
        <authorList>
            <person name="Madupu R."/>
            <person name="Durkin A.S."/>
            <person name="Torralba M."/>
            <person name="Methe B."/>
            <person name="Sutton G.G."/>
            <person name="Strausberg R.L."/>
            <person name="Nelson K.E."/>
        </authorList>
    </citation>
    <scope>NUCLEOTIDE SEQUENCE [LARGE SCALE GENOMIC DNA]</scope>
    <source>
        <strain evidence="1 2">RM3267</strain>
    </source>
</reference>
<evidence type="ECO:0000313" key="2">
    <source>
        <dbReference type="Proteomes" id="UP000003082"/>
    </source>
</evidence>
<sequence>MRGRMSKLYFIGIYVVSRQAKKLSKEFFKKGCVKAERI</sequence>
<name>B9D5U6_CAMRE</name>
<proteinExistence type="predicted"/>
<accession>B9D5U6</accession>